<dbReference type="InterPro" id="IPR023214">
    <property type="entry name" value="HAD_sf"/>
</dbReference>
<organism evidence="1 2">
    <name type="scientific">Sediminitomix flava</name>
    <dbReference type="NCBI Taxonomy" id="379075"/>
    <lineage>
        <taxon>Bacteria</taxon>
        <taxon>Pseudomonadati</taxon>
        <taxon>Bacteroidota</taxon>
        <taxon>Cytophagia</taxon>
        <taxon>Cytophagales</taxon>
        <taxon>Flammeovirgaceae</taxon>
        <taxon>Sediminitomix</taxon>
    </lineage>
</organism>
<accession>A0A315ZDW0</accession>
<protein>
    <recommendedName>
        <fullName evidence="3">HAD superfamily hydrolase (TIGR01509 family)</fullName>
    </recommendedName>
</protein>
<evidence type="ECO:0000313" key="2">
    <source>
        <dbReference type="Proteomes" id="UP000245535"/>
    </source>
</evidence>
<dbReference type="InterPro" id="IPR036412">
    <property type="entry name" value="HAD-like_sf"/>
</dbReference>
<dbReference type="Proteomes" id="UP000245535">
    <property type="component" value="Unassembled WGS sequence"/>
</dbReference>
<dbReference type="Gene3D" id="3.40.50.1000">
    <property type="entry name" value="HAD superfamily/HAD-like"/>
    <property type="match status" value="1"/>
</dbReference>
<evidence type="ECO:0000313" key="1">
    <source>
        <dbReference type="EMBL" id="PWJ43806.1"/>
    </source>
</evidence>
<keyword evidence="2" id="KW-1185">Reference proteome</keyword>
<name>A0A315ZDW0_SEDFL</name>
<dbReference type="OrthoDB" id="9797743at2"/>
<gene>
    <name evidence="1" type="ORF">BC781_101152</name>
</gene>
<dbReference type="EMBL" id="QGDO01000001">
    <property type="protein sequence ID" value="PWJ43806.1"/>
    <property type="molecule type" value="Genomic_DNA"/>
</dbReference>
<dbReference type="SUPFAM" id="SSF56784">
    <property type="entry name" value="HAD-like"/>
    <property type="match status" value="1"/>
</dbReference>
<reference evidence="1 2" key="1">
    <citation type="submission" date="2018-03" db="EMBL/GenBank/DDBJ databases">
        <title>Genomic Encyclopedia of Archaeal and Bacterial Type Strains, Phase II (KMG-II): from individual species to whole genera.</title>
        <authorList>
            <person name="Goeker M."/>
        </authorList>
    </citation>
    <scope>NUCLEOTIDE SEQUENCE [LARGE SCALE GENOMIC DNA]</scope>
    <source>
        <strain evidence="1 2">DSM 28229</strain>
    </source>
</reference>
<sequence>MIINRERASGLVMELSEQYAKVQNPEFVFPPFELYPLAPKAEHGVDMLKAVVMDMDGTTTTTEELCLYSLEYMVRKLSARMTKEEWEGLDHVVDFPHIIGNSTTKHVEYLIDTYESSIREEEIYKSFIYAAIWTLTLGKDENRKEEVKINLAKTGIAGKILSHTYLAKMEEADQLDMGYLAHFEEDCKADFKLDSKSSLVAVAVDIYYQKYHEILRLISEGKGQQVQLEVFGESGGDKHLIEPMEGIGILLPMLRGWLGEDIKYLVPTLIENYENKSGEKFEHSSVEELTAQLVELSLSFEKTPAKVGLVTSSIFYEAEIVIKEVFAVVQKQLQASELPTEKKDFLIEKFSDYRNIYESFVTASLTHEIRLKPHRDLYSIALYQLGIAPEDFDKVAGFEDSQSGMVAIRAAGIGLCIAVPFAQSLGHNMEAASHICKGGVPEALLKHNLFTQQTTATV</sequence>
<evidence type="ECO:0008006" key="3">
    <source>
        <dbReference type="Google" id="ProtNLM"/>
    </source>
</evidence>
<dbReference type="AlphaFoldDB" id="A0A315ZDW0"/>
<dbReference type="RefSeq" id="WP_109615342.1">
    <property type="nucleotide sequence ID" value="NZ_QGDO01000001.1"/>
</dbReference>
<proteinExistence type="predicted"/>
<comment type="caution">
    <text evidence="1">The sequence shown here is derived from an EMBL/GenBank/DDBJ whole genome shotgun (WGS) entry which is preliminary data.</text>
</comment>